<name>A0A2K9NTT1_BACTC</name>
<dbReference type="EMBL" id="CP025704">
    <property type="protein sequence ID" value="AUN98495.1"/>
    <property type="molecule type" value="Genomic_DNA"/>
</dbReference>
<accession>A0A2K9NTT1</accession>
<evidence type="ECO:0000313" key="2">
    <source>
        <dbReference type="Proteomes" id="UP000235584"/>
    </source>
</evidence>
<organism evidence="1 2">
    <name type="scientific">Bacteriovorax stolpii</name>
    <name type="common">Bdellovibrio stolpii</name>
    <dbReference type="NCBI Taxonomy" id="960"/>
    <lineage>
        <taxon>Bacteria</taxon>
        <taxon>Pseudomonadati</taxon>
        <taxon>Bdellovibrionota</taxon>
        <taxon>Bacteriovoracia</taxon>
        <taxon>Bacteriovoracales</taxon>
        <taxon>Bacteriovoracaceae</taxon>
        <taxon>Bacteriovorax</taxon>
    </lineage>
</organism>
<evidence type="ECO:0000313" key="1">
    <source>
        <dbReference type="EMBL" id="AUN98495.1"/>
    </source>
</evidence>
<dbReference type="Proteomes" id="UP000235584">
    <property type="component" value="Chromosome"/>
</dbReference>
<dbReference type="RefSeq" id="WP_102243786.1">
    <property type="nucleotide sequence ID" value="NZ_CP025704.1"/>
</dbReference>
<dbReference type="OrthoDB" id="5293155at2"/>
<sequence>MFTLKKKSPSTAHNKPLPLEGDLKERLFFHDVINHTHGLLLYLGQKEIDKEDVPAADLKMLVGEIKTLQSLIRDHYNFRHKNLAVTLDWVPFSVAKLSFAQLSATYMGDMNVSSSFKMEGPSVESAQIYYPCFYRIMNNLVKNIAEARVESVEFEFFLKETGLFIKTKNYMKKTDEGNLPEYLSQVILAENVTPIQGLGLESIHHLAEENGGSFSFEIFENTWVNRLFLPTKAVKSEKIAA</sequence>
<reference evidence="1 2" key="1">
    <citation type="submission" date="2018-01" db="EMBL/GenBank/DDBJ databases">
        <title>Complete genome sequence of Bacteriovorax stolpii DSM12778.</title>
        <authorList>
            <person name="Tang B."/>
            <person name="Chang J."/>
        </authorList>
    </citation>
    <scope>NUCLEOTIDE SEQUENCE [LARGE SCALE GENOMIC DNA]</scope>
    <source>
        <strain evidence="1 2">DSM 12778</strain>
    </source>
</reference>
<dbReference type="KEGG" id="bsto:C0V70_10330"/>
<dbReference type="AlphaFoldDB" id="A0A2K9NTT1"/>
<gene>
    <name evidence="1" type="ORF">C0V70_10330</name>
</gene>
<keyword evidence="2" id="KW-1185">Reference proteome</keyword>
<protein>
    <submittedName>
        <fullName evidence="1">Uncharacterized protein</fullName>
    </submittedName>
</protein>
<proteinExistence type="predicted"/>